<keyword evidence="1" id="KW-0812">Transmembrane</keyword>
<organism evidence="2 3">
    <name type="scientific">Martelella alba</name>
    <dbReference type="NCBI Taxonomy" id="2590451"/>
    <lineage>
        <taxon>Bacteria</taxon>
        <taxon>Pseudomonadati</taxon>
        <taxon>Pseudomonadota</taxon>
        <taxon>Alphaproteobacteria</taxon>
        <taxon>Hyphomicrobiales</taxon>
        <taxon>Aurantimonadaceae</taxon>
        <taxon>Martelella</taxon>
    </lineage>
</organism>
<reference evidence="2 3" key="1">
    <citation type="submission" date="2019-04" db="EMBL/GenBank/DDBJ databases">
        <authorList>
            <person name="Li M."/>
            <person name="Gao C."/>
        </authorList>
    </citation>
    <scope>NUCLEOTIDE SEQUENCE [LARGE SCALE GENOMIC DNA]</scope>
    <source>
        <strain evidence="2 3">BGMRC 2031</strain>
    </source>
</reference>
<evidence type="ECO:0000313" key="2">
    <source>
        <dbReference type="EMBL" id="TKI08933.1"/>
    </source>
</evidence>
<feature type="transmembrane region" description="Helical" evidence="1">
    <location>
        <begin position="83"/>
        <end position="105"/>
    </location>
</feature>
<evidence type="ECO:0000313" key="3">
    <source>
        <dbReference type="Proteomes" id="UP000305202"/>
    </source>
</evidence>
<evidence type="ECO:0000256" key="1">
    <source>
        <dbReference type="SAM" id="Phobius"/>
    </source>
</evidence>
<dbReference type="NCBIfam" id="NF008001">
    <property type="entry name" value="PRK10726.1"/>
    <property type="match status" value="1"/>
</dbReference>
<feature type="transmembrane region" description="Helical" evidence="1">
    <location>
        <begin position="52"/>
        <end position="77"/>
    </location>
</feature>
<sequence>MPVTSGLPDAARGVERGVEEPSYGFWGGTAAFIFYWLAFAVPLLIHGANALFFLLYTWPFFLALLPLSVLIGIIFGTVLAGRVWLMILCIGAAVSSLFWLVFSLLTCW</sequence>
<gene>
    <name evidence="2" type="ORF">FCN80_01955</name>
</gene>
<dbReference type="Pfam" id="PF12084">
    <property type="entry name" value="DUF3561"/>
    <property type="match status" value="1"/>
</dbReference>
<dbReference type="Proteomes" id="UP000305202">
    <property type="component" value="Unassembled WGS sequence"/>
</dbReference>
<keyword evidence="1" id="KW-0472">Membrane</keyword>
<protein>
    <submittedName>
        <fullName evidence="2">DUF3561 family protein</fullName>
    </submittedName>
</protein>
<feature type="transmembrane region" description="Helical" evidence="1">
    <location>
        <begin position="23"/>
        <end position="45"/>
    </location>
</feature>
<accession>A0ABY2STF6</accession>
<name>A0ABY2STF6_9HYPH</name>
<dbReference type="EMBL" id="SZPQ01000001">
    <property type="protein sequence ID" value="TKI08933.1"/>
    <property type="molecule type" value="Genomic_DNA"/>
</dbReference>
<comment type="caution">
    <text evidence="2">The sequence shown here is derived from an EMBL/GenBank/DDBJ whole genome shotgun (WGS) entry which is preliminary data.</text>
</comment>
<keyword evidence="1" id="KW-1133">Transmembrane helix</keyword>
<proteinExistence type="predicted"/>
<keyword evidence="3" id="KW-1185">Reference proteome</keyword>
<dbReference type="InterPro" id="IPR022721">
    <property type="entry name" value="DUF3561"/>
</dbReference>